<proteinExistence type="predicted"/>
<sequence>MPLLGISNRVASSACYTVPSSTYTLYIPDPATCTCSGTTERSHSSREIMCFCSEDQMRFCRDLLQFTNSTC</sequence>
<dbReference type="EMBL" id="CAKOFQ010006678">
    <property type="protein sequence ID" value="CAH1958630.1"/>
    <property type="molecule type" value="Genomic_DNA"/>
</dbReference>
<dbReference type="Proteomes" id="UP001152888">
    <property type="component" value="Unassembled WGS sequence"/>
</dbReference>
<comment type="caution">
    <text evidence="1">The sequence shown here is derived from an EMBL/GenBank/DDBJ whole genome shotgun (WGS) entry which is preliminary data.</text>
</comment>
<name>A0A9P0NVY7_ACAOB</name>
<keyword evidence="2" id="KW-1185">Reference proteome</keyword>
<protein>
    <submittedName>
        <fullName evidence="1">Uncharacterized protein</fullName>
    </submittedName>
</protein>
<gene>
    <name evidence="1" type="ORF">ACAOBT_LOCUS2743</name>
</gene>
<evidence type="ECO:0000313" key="2">
    <source>
        <dbReference type="Proteomes" id="UP001152888"/>
    </source>
</evidence>
<organism evidence="1 2">
    <name type="scientific">Acanthoscelides obtectus</name>
    <name type="common">Bean weevil</name>
    <name type="synonym">Bruchus obtectus</name>
    <dbReference type="NCBI Taxonomy" id="200917"/>
    <lineage>
        <taxon>Eukaryota</taxon>
        <taxon>Metazoa</taxon>
        <taxon>Ecdysozoa</taxon>
        <taxon>Arthropoda</taxon>
        <taxon>Hexapoda</taxon>
        <taxon>Insecta</taxon>
        <taxon>Pterygota</taxon>
        <taxon>Neoptera</taxon>
        <taxon>Endopterygota</taxon>
        <taxon>Coleoptera</taxon>
        <taxon>Polyphaga</taxon>
        <taxon>Cucujiformia</taxon>
        <taxon>Chrysomeloidea</taxon>
        <taxon>Chrysomelidae</taxon>
        <taxon>Bruchinae</taxon>
        <taxon>Bruchini</taxon>
        <taxon>Acanthoscelides</taxon>
    </lineage>
</organism>
<evidence type="ECO:0000313" key="1">
    <source>
        <dbReference type="EMBL" id="CAH1958630.1"/>
    </source>
</evidence>
<accession>A0A9P0NVY7</accession>
<reference evidence="1" key="1">
    <citation type="submission" date="2022-03" db="EMBL/GenBank/DDBJ databases">
        <authorList>
            <person name="Sayadi A."/>
        </authorList>
    </citation>
    <scope>NUCLEOTIDE SEQUENCE</scope>
</reference>
<dbReference type="AlphaFoldDB" id="A0A9P0NVY7"/>